<evidence type="ECO:0000256" key="2">
    <source>
        <dbReference type="ARBA" id="ARBA00022614"/>
    </source>
</evidence>
<accession>A0A8J5L5V4</accession>
<organism evidence="7 8">
    <name type="scientific">Zingiber officinale</name>
    <name type="common">Ginger</name>
    <name type="synonym">Amomum zingiber</name>
    <dbReference type="NCBI Taxonomy" id="94328"/>
    <lineage>
        <taxon>Eukaryota</taxon>
        <taxon>Viridiplantae</taxon>
        <taxon>Streptophyta</taxon>
        <taxon>Embryophyta</taxon>
        <taxon>Tracheophyta</taxon>
        <taxon>Spermatophyta</taxon>
        <taxon>Magnoliopsida</taxon>
        <taxon>Liliopsida</taxon>
        <taxon>Zingiberales</taxon>
        <taxon>Zingiberaceae</taxon>
        <taxon>Zingiber</taxon>
    </lineage>
</organism>
<comment type="similarity">
    <text evidence="1">Belongs to the disease resistance NB-LRR family.</text>
</comment>
<dbReference type="Gene3D" id="1.20.5.4130">
    <property type="match status" value="1"/>
</dbReference>
<proteinExistence type="inferred from homology"/>
<evidence type="ECO:0000256" key="5">
    <source>
        <dbReference type="ARBA" id="ARBA00022821"/>
    </source>
</evidence>
<evidence type="ECO:0000313" key="7">
    <source>
        <dbReference type="EMBL" id="KAG6507353.1"/>
    </source>
</evidence>
<gene>
    <name evidence="7" type="ORF">ZIOFF_032695</name>
</gene>
<keyword evidence="3" id="KW-0677">Repeat</keyword>
<keyword evidence="8" id="KW-1185">Reference proteome</keyword>
<evidence type="ECO:0000259" key="6">
    <source>
        <dbReference type="Pfam" id="PF18052"/>
    </source>
</evidence>
<dbReference type="InterPro" id="IPR041118">
    <property type="entry name" value="Rx_N"/>
</dbReference>
<name>A0A8J5L5V4_ZINOF</name>
<keyword evidence="2" id="KW-0433">Leucine-rich repeat</keyword>
<dbReference type="Pfam" id="PF18052">
    <property type="entry name" value="Rx_N"/>
    <property type="match status" value="1"/>
</dbReference>
<evidence type="ECO:0000256" key="1">
    <source>
        <dbReference type="ARBA" id="ARBA00008894"/>
    </source>
</evidence>
<protein>
    <recommendedName>
        <fullName evidence="6">Disease resistance N-terminal domain-containing protein</fullName>
    </recommendedName>
</protein>
<keyword evidence="5" id="KW-0611">Plant defense</keyword>
<keyword evidence="4" id="KW-0547">Nucleotide-binding</keyword>
<dbReference type="EMBL" id="JACMSC010000009">
    <property type="protein sequence ID" value="KAG6507353.1"/>
    <property type="molecule type" value="Genomic_DNA"/>
</dbReference>
<evidence type="ECO:0000256" key="4">
    <source>
        <dbReference type="ARBA" id="ARBA00022741"/>
    </source>
</evidence>
<dbReference type="Proteomes" id="UP000734854">
    <property type="component" value="Unassembled WGS sequence"/>
</dbReference>
<comment type="caution">
    <text evidence="7">The sequence shown here is derived from an EMBL/GenBank/DDBJ whole genome shotgun (WGS) entry which is preliminary data.</text>
</comment>
<evidence type="ECO:0000256" key="3">
    <source>
        <dbReference type="ARBA" id="ARBA00022737"/>
    </source>
</evidence>
<dbReference type="GO" id="GO:0000166">
    <property type="term" value="F:nucleotide binding"/>
    <property type="evidence" value="ECO:0007669"/>
    <property type="project" value="UniProtKB-KW"/>
</dbReference>
<evidence type="ECO:0000313" key="8">
    <source>
        <dbReference type="Proteomes" id="UP000734854"/>
    </source>
</evidence>
<feature type="domain" description="Disease resistance N-terminal" evidence="6">
    <location>
        <begin position="1"/>
        <end position="59"/>
    </location>
</feature>
<reference evidence="7 8" key="1">
    <citation type="submission" date="2020-08" db="EMBL/GenBank/DDBJ databases">
        <title>Plant Genome Project.</title>
        <authorList>
            <person name="Zhang R.-G."/>
        </authorList>
    </citation>
    <scope>NUCLEOTIDE SEQUENCE [LARGE SCALE GENOMIC DNA]</scope>
    <source>
        <tissue evidence="7">Rhizome</tissue>
    </source>
</reference>
<sequence>MENLHTSLLEIQIILDKVQSSGCNDTKWKTLMQELKDAAYDAEDLIDELQPEQKKTASFHHFNWKTASVKVS</sequence>
<dbReference type="GO" id="GO:0006952">
    <property type="term" value="P:defense response"/>
    <property type="evidence" value="ECO:0007669"/>
    <property type="project" value="UniProtKB-KW"/>
</dbReference>
<dbReference type="AlphaFoldDB" id="A0A8J5L5V4"/>